<proteinExistence type="inferred from homology"/>
<dbReference type="InterPro" id="IPR036380">
    <property type="entry name" value="Isochorismatase-like_sf"/>
</dbReference>
<dbReference type="CDD" id="cd00431">
    <property type="entry name" value="cysteine_hydrolases"/>
    <property type="match status" value="1"/>
</dbReference>
<comment type="similarity">
    <text evidence="1">Belongs to the isochorismatase family.</text>
</comment>
<feature type="region of interest" description="Disordered" evidence="3">
    <location>
        <begin position="1"/>
        <end position="26"/>
    </location>
</feature>
<name>A0A8T9BUM9_9HELO</name>
<dbReference type="AlphaFoldDB" id="A0A8T9BUM9"/>
<evidence type="ECO:0000313" key="5">
    <source>
        <dbReference type="EMBL" id="TVY62843.1"/>
    </source>
</evidence>
<dbReference type="PANTHER" id="PTHR43540">
    <property type="entry name" value="PEROXYUREIDOACRYLATE/UREIDOACRYLATE AMIDOHYDROLASE-RELATED"/>
    <property type="match status" value="1"/>
</dbReference>
<evidence type="ECO:0000256" key="2">
    <source>
        <dbReference type="ARBA" id="ARBA00022801"/>
    </source>
</evidence>
<evidence type="ECO:0000259" key="4">
    <source>
        <dbReference type="Pfam" id="PF00857"/>
    </source>
</evidence>
<organism evidence="5 6">
    <name type="scientific">Lachnellula suecica</name>
    <dbReference type="NCBI Taxonomy" id="602035"/>
    <lineage>
        <taxon>Eukaryota</taxon>
        <taxon>Fungi</taxon>
        <taxon>Dikarya</taxon>
        <taxon>Ascomycota</taxon>
        <taxon>Pezizomycotina</taxon>
        <taxon>Leotiomycetes</taxon>
        <taxon>Helotiales</taxon>
        <taxon>Lachnaceae</taxon>
        <taxon>Lachnellula</taxon>
    </lineage>
</organism>
<dbReference type="Gene3D" id="3.40.50.850">
    <property type="entry name" value="Isochorismatase-like"/>
    <property type="match status" value="1"/>
</dbReference>
<evidence type="ECO:0000313" key="6">
    <source>
        <dbReference type="Proteomes" id="UP000469558"/>
    </source>
</evidence>
<sequence>MSPDLTFGPSDQPWHYSQSSNTYDLSGGSPKKLTIAATEGPEGTSFTISPESTALVIVDMQNFFLDTKCMHHPNGLKAVEPTIKLIAKCREAGIQVRHKILNQPEFPADIYAKQIAWLNWGLTDQDMAQMPAGVNRGFMKDVIQSTTSSALRYRPYTGLGTDLGDSKGRCLFAGSWNADIFPPLKAEVQPSDLHCAKNRMSGLWTPEQPLWKTLKEQKKTTVLFAGVNTDQCVLGTFVDGYNAGWNCILVDDCCGTTTAGAKEVTLLNVAVSIRTNLKGPNKLTGQCSHVTGLSLTAHVWRPPRWDESQHELGR</sequence>
<dbReference type="EMBL" id="QGMK01001890">
    <property type="protein sequence ID" value="TVY62843.1"/>
    <property type="molecule type" value="Genomic_DNA"/>
</dbReference>
<accession>A0A8T9BUM9</accession>
<dbReference type="InterPro" id="IPR000868">
    <property type="entry name" value="Isochorismatase-like_dom"/>
</dbReference>
<dbReference type="Proteomes" id="UP000469558">
    <property type="component" value="Unassembled WGS sequence"/>
</dbReference>
<feature type="compositionally biased region" description="Polar residues" evidence="3">
    <location>
        <begin position="15"/>
        <end position="24"/>
    </location>
</feature>
<feature type="domain" description="Isochorismatase-like" evidence="4">
    <location>
        <begin position="53"/>
        <end position="267"/>
    </location>
</feature>
<dbReference type="PANTHER" id="PTHR43540:SF9">
    <property type="entry name" value="FAMILY HYDROLASE, PUTATIVE (AFU_ORTHOLOGUE AFUA_2G08700)-RELATED"/>
    <property type="match status" value="1"/>
</dbReference>
<dbReference type="InterPro" id="IPR050272">
    <property type="entry name" value="Isochorismatase-like_hydrls"/>
</dbReference>
<dbReference type="SUPFAM" id="SSF52499">
    <property type="entry name" value="Isochorismatase-like hydrolases"/>
    <property type="match status" value="1"/>
</dbReference>
<evidence type="ECO:0000256" key="3">
    <source>
        <dbReference type="SAM" id="MobiDB-lite"/>
    </source>
</evidence>
<gene>
    <name evidence="5" type="ORF">LSUE1_G008435</name>
</gene>
<keyword evidence="6" id="KW-1185">Reference proteome</keyword>
<protein>
    <recommendedName>
        <fullName evidence="4">Isochorismatase-like domain-containing protein</fullName>
    </recommendedName>
</protein>
<dbReference type="Pfam" id="PF00857">
    <property type="entry name" value="Isochorismatase"/>
    <property type="match status" value="1"/>
</dbReference>
<comment type="caution">
    <text evidence="5">The sequence shown here is derived from an EMBL/GenBank/DDBJ whole genome shotgun (WGS) entry which is preliminary data.</text>
</comment>
<keyword evidence="2" id="KW-0378">Hydrolase</keyword>
<dbReference type="GO" id="GO:0016787">
    <property type="term" value="F:hydrolase activity"/>
    <property type="evidence" value="ECO:0007669"/>
    <property type="project" value="UniProtKB-KW"/>
</dbReference>
<evidence type="ECO:0000256" key="1">
    <source>
        <dbReference type="ARBA" id="ARBA00006336"/>
    </source>
</evidence>
<reference evidence="5 6" key="1">
    <citation type="submission" date="2018-05" db="EMBL/GenBank/DDBJ databases">
        <title>Genome sequencing and assembly of the regulated plant pathogen Lachnellula willkommii and related sister species for the development of diagnostic species identification markers.</title>
        <authorList>
            <person name="Giroux E."/>
            <person name="Bilodeau G."/>
        </authorList>
    </citation>
    <scope>NUCLEOTIDE SEQUENCE [LARGE SCALE GENOMIC DNA]</scope>
    <source>
        <strain evidence="5 6">CBS 268.59</strain>
    </source>
</reference>
<dbReference type="OrthoDB" id="167809at2759"/>